<dbReference type="SUPFAM" id="SSF144083">
    <property type="entry name" value="Magnesium transport protein CorA, transmembrane region"/>
    <property type="match status" value="1"/>
</dbReference>
<keyword evidence="3" id="KW-0813">Transport</keyword>
<comment type="subcellular location">
    <subcellularLocation>
        <location evidence="1">Cell membrane</location>
        <topology evidence="1">Multi-pass membrane protein</topology>
    </subcellularLocation>
</comment>
<organism evidence="13">
    <name type="scientific">marine sediment metagenome</name>
    <dbReference type="NCBI Taxonomy" id="412755"/>
    <lineage>
        <taxon>unclassified sequences</taxon>
        <taxon>metagenomes</taxon>
        <taxon>ecological metagenomes</taxon>
    </lineage>
</organism>
<evidence type="ECO:0000313" key="13">
    <source>
        <dbReference type="EMBL" id="GAG01294.1"/>
    </source>
</evidence>
<name>X0U693_9ZZZZ</name>
<dbReference type="InterPro" id="IPR045861">
    <property type="entry name" value="CorA_cytoplasmic_dom"/>
</dbReference>
<gene>
    <name evidence="13" type="ORF">S01H1_39824</name>
</gene>
<dbReference type="FunFam" id="1.20.58.340:FF:000004">
    <property type="entry name" value="Magnesium transport protein CorA"/>
    <property type="match status" value="1"/>
</dbReference>
<dbReference type="PANTHER" id="PTHR46494:SF1">
    <property type="entry name" value="CORA FAMILY METAL ION TRANSPORTER (EUROFUNG)"/>
    <property type="match status" value="1"/>
</dbReference>
<dbReference type="GO" id="GO:0005886">
    <property type="term" value="C:plasma membrane"/>
    <property type="evidence" value="ECO:0007669"/>
    <property type="project" value="UniProtKB-SubCell"/>
</dbReference>
<evidence type="ECO:0000256" key="10">
    <source>
        <dbReference type="ARBA" id="ARBA00034269"/>
    </source>
</evidence>
<evidence type="ECO:0000256" key="12">
    <source>
        <dbReference type="SAM" id="Phobius"/>
    </source>
</evidence>
<dbReference type="Gene3D" id="1.20.58.340">
    <property type="entry name" value="Magnesium transport protein CorA, transmembrane region"/>
    <property type="match status" value="2"/>
</dbReference>
<dbReference type="InterPro" id="IPR045863">
    <property type="entry name" value="CorA_TM1_TM2"/>
</dbReference>
<keyword evidence="8" id="KW-0406">Ion transport</keyword>
<accession>X0U693</accession>
<dbReference type="AlphaFoldDB" id="X0U693"/>
<evidence type="ECO:0000256" key="1">
    <source>
        <dbReference type="ARBA" id="ARBA00004651"/>
    </source>
</evidence>
<feature type="transmembrane region" description="Helical" evidence="12">
    <location>
        <begin position="76"/>
        <end position="96"/>
    </location>
</feature>
<keyword evidence="4" id="KW-1003">Cell membrane</keyword>
<keyword evidence="5 12" id="KW-0812">Transmembrane</keyword>
<feature type="non-terminal residue" evidence="13">
    <location>
        <position position="132"/>
    </location>
</feature>
<evidence type="ECO:0000256" key="7">
    <source>
        <dbReference type="ARBA" id="ARBA00022989"/>
    </source>
</evidence>
<dbReference type="GO" id="GO:0000287">
    <property type="term" value="F:magnesium ion binding"/>
    <property type="evidence" value="ECO:0007669"/>
    <property type="project" value="TreeGrafter"/>
</dbReference>
<dbReference type="EMBL" id="BARS01025172">
    <property type="protein sequence ID" value="GAG01294.1"/>
    <property type="molecule type" value="Genomic_DNA"/>
</dbReference>
<dbReference type="InterPro" id="IPR002523">
    <property type="entry name" value="MgTranspt_CorA/ZnTranspt_ZntB"/>
</dbReference>
<evidence type="ECO:0000256" key="2">
    <source>
        <dbReference type="ARBA" id="ARBA00009765"/>
    </source>
</evidence>
<comment type="function">
    <text evidence="11">Mediates influx of magnesium ions. Alternates between open and closed states. Activated by low cytoplasmic Mg(2+) levels. Inactive when cytoplasmic Mg(2+) levels are high.</text>
</comment>
<evidence type="ECO:0000256" key="9">
    <source>
        <dbReference type="ARBA" id="ARBA00023136"/>
    </source>
</evidence>
<feature type="transmembrane region" description="Helical" evidence="12">
    <location>
        <begin position="108"/>
        <end position="128"/>
    </location>
</feature>
<dbReference type="GO" id="GO:0050897">
    <property type="term" value="F:cobalt ion binding"/>
    <property type="evidence" value="ECO:0007669"/>
    <property type="project" value="TreeGrafter"/>
</dbReference>
<comment type="similarity">
    <text evidence="2">Belongs to the CorA metal ion transporter (MIT) (TC 1.A.35) family.</text>
</comment>
<comment type="caution">
    <text evidence="13">The sequence shown here is derived from an EMBL/GenBank/DDBJ whole genome shotgun (WGS) entry which is preliminary data.</text>
</comment>
<reference evidence="13" key="1">
    <citation type="journal article" date="2014" name="Front. Microbiol.">
        <title>High frequency of phylogenetically diverse reductive dehalogenase-homologous genes in deep subseafloor sedimentary metagenomes.</title>
        <authorList>
            <person name="Kawai M."/>
            <person name="Futagami T."/>
            <person name="Toyoda A."/>
            <person name="Takaki Y."/>
            <person name="Nishi S."/>
            <person name="Hori S."/>
            <person name="Arai W."/>
            <person name="Tsubouchi T."/>
            <person name="Morono Y."/>
            <person name="Uchiyama I."/>
            <person name="Ito T."/>
            <person name="Fujiyama A."/>
            <person name="Inagaki F."/>
            <person name="Takami H."/>
        </authorList>
    </citation>
    <scope>NUCLEOTIDE SEQUENCE</scope>
    <source>
        <strain evidence="13">Expedition CK06-06</strain>
    </source>
</reference>
<keyword evidence="7 12" id="KW-1133">Transmembrane helix</keyword>
<evidence type="ECO:0000256" key="5">
    <source>
        <dbReference type="ARBA" id="ARBA00022692"/>
    </source>
</evidence>
<dbReference type="SUPFAM" id="SSF143865">
    <property type="entry name" value="CorA soluble domain-like"/>
    <property type="match status" value="1"/>
</dbReference>
<dbReference type="GO" id="GO:0015087">
    <property type="term" value="F:cobalt ion transmembrane transporter activity"/>
    <property type="evidence" value="ECO:0007669"/>
    <property type="project" value="TreeGrafter"/>
</dbReference>
<comment type="catalytic activity">
    <reaction evidence="10">
        <text>Mg(2+)(in) = Mg(2+)(out)</text>
        <dbReference type="Rhea" id="RHEA:29827"/>
        <dbReference type="ChEBI" id="CHEBI:18420"/>
    </reaction>
</comment>
<dbReference type="GO" id="GO:0015095">
    <property type="term" value="F:magnesium ion transmembrane transporter activity"/>
    <property type="evidence" value="ECO:0007669"/>
    <property type="project" value="TreeGrafter"/>
</dbReference>
<evidence type="ECO:0000256" key="3">
    <source>
        <dbReference type="ARBA" id="ARBA00022448"/>
    </source>
</evidence>
<keyword evidence="6" id="KW-0460">Magnesium</keyword>
<evidence type="ECO:0000256" key="11">
    <source>
        <dbReference type="ARBA" id="ARBA00045497"/>
    </source>
</evidence>
<dbReference type="PANTHER" id="PTHR46494">
    <property type="entry name" value="CORA FAMILY METAL ION TRANSPORTER (EUROFUNG)"/>
    <property type="match status" value="1"/>
</dbReference>
<keyword evidence="9 12" id="KW-0472">Membrane</keyword>
<sequence length="132" mass="15371">MIFLRKSVWPLREVISGLERTESSLIEESTGIYLRDVYNHSIQVIDTIETFRDMISGMLDIYLSSISNKMNEVMKVLTIIATIFIPLTFIAGIYGMNFVYIPELQLRWGYFAALFIMAVIGIIMLIYFRRKK</sequence>
<evidence type="ECO:0000256" key="8">
    <source>
        <dbReference type="ARBA" id="ARBA00023065"/>
    </source>
</evidence>
<evidence type="ECO:0008006" key="14">
    <source>
        <dbReference type="Google" id="ProtNLM"/>
    </source>
</evidence>
<proteinExistence type="inferred from homology"/>
<evidence type="ECO:0000256" key="4">
    <source>
        <dbReference type="ARBA" id="ARBA00022475"/>
    </source>
</evidence>
<evidence type="ECO:0000256" key="6">
    <source>
        <dbReference type="ARBA" id="ARBA00022842"/>
    </source>
</evidence>
<protein>
    <recommendedName>
        <fullName evidence="14">Magnesium and cobalt transport protein CorA</fullName>
    </recommendedName>
</protein>
<dbReference type="Pfam" id="PF01544">
    <property type="entry name" value="CorA"/>
    <property type="match status" value="1"/>
</dbReference>